<sequence>MAALRSSTRGLDQLPWERKSLGSQLTSLEKSSDEGKRKGSRRASFRRVSFNQPKNGLFGLRVDEICVVVDDKRLNIQKKVLSEGSEYFRALLASGMKESKNSQVVLHGVSLEAFQVIVEFLMSGNLCCNCVSVEEVLDTAVFLQMEGLLNYMTRNMTVATCVACLRIAEKHFIPSLGNAAYRFMTKHYIHLLKSAEFDRLPTLQKRRLATYRHTAVPPAPFERNNSSQHCHLAEYDSTAKQFMCAVGNYSVTSPKSPDNPRPLNVFNHMEARWQNFCKVPGELSTHGCSMCVIHNFLVIIGGYTSAQRDGLQTEAFVYDPLFNTWSIFPSLSTPRALLGLAVVEDHDVIYAIGM</sequence>
<feature type="domain" description="BTB" evidence="4">
    <location>
        <begin position="63"/>
        <end position="126"/>
    </location>
</feature>
<dbReference type="InterPro" id="IPR000210">
    <property type="entry name" value="BTB/POZ_dom"/>
</dbReference>
<reference evidence="6" key="2">
    <citation type="journal article" date="2020" name="Nat. Ecol. Evol.">
        <title>Deeply conserved synteny resolves early events in vertebrate evolution.</title>
        <authorList>
            <person name="Simakov O."/>
            <person name="Marletaz F."/>
            <person name="Yue J.X."/>
            <person name="O'Connell B."/>
            <person name="Jenkins J."/>
            <person name="Brandt A."/>
            <person name="Calef R."/>
            <person name="Tung C.H."/>
            <person name="Huang T.K."/>
            <person name="Schmutz J."/>
            <person name="Satoh N."/>
            <person name="Yu J.K."/>
            <person name="Putnam N.H."/>
            <person name="Green R.E."/>
            <person name="Rokhsar D.S."/>
        </authorList>
    </citation>
    <scope>NUCLEOTIDE SEQUENCE [LARGE SCALE GENOMIC DNA]</scope>
    <source>
        <strain evidence="6">S238N-H82</strain>
    </source>
</reference>
<dbReference type="InterPro" id="IPR015915">
    <property type="entry name" value="Kelch-typ_b-propeller"/>
</dbReference>
<reference evidence="5" key="1">
    <citation type="journal article" date="2008" name="Nature">
        <title>The amphioxus genome and the evolution of the chordate karyotype.</title>
        <authorList>
            <consortium name="US DOE Joint Genome Institute (JGI-PGF)"/>
            <person name="Putnam N.H."/>
            <person name="Butts T."/>
            <person name="Ferrier D.E.K."/>
            <person name="Furlong R.F."/>
            <person name="Hellsten U."/>
            <person name="Kawashima T."/>
            <person name="Robinson-Rechavi M."/>
            <person name="Shoguchi E."/>
            <person name="Terry A."/>
            <person name="Yu J.-K."/>
            <person name="Benito-Gutierrez E.L."/>
            <person name="Dubchak I."/>
            <person name="Garcia-Fernandez J."/>
            <person name="Gibson-Brown J.J."/>
            <person name="Grigoriev I.V."/>
            <person name="Horton A.C."/>
            <person name="de Jong P.J."/>
            <person name="Jurka J."/>
            <person name="Kapitonov V.V."/>
            <person name="Kohara Y."/>
            <person name="Kuroki Y."/>
            <person name="Lindquist E."/>
            <person name="Lucas S."/>
            <person name="Osoegawa K."/>
            <person name="Pennacchio L.A."/>
            <person name="Salamov A.A."/>
            <person name="Satou Y."/>
            <person name="Sauka-Spengler T."/>
            <person name="Schmutz J."/>
            <person name="Shin-I T."/>
            <person name="Toyoda A."/>
            <person name="Bronner-Fraser M."/>
            <person name="Fujiyama A."/>
            <person name="Holland L.Z."/>
            <person name="Holland P.W.H."/>
            <person name="Satoh N."/>
            <person name="Rokhsar D.S."/>
        </authorList>
    </citation>
    <scope>NUCLEOTIDE SEQUENCE [LARGE SCALE GENOMIC DNA]</scope>
    <source>
        <strain evidence="5">S238N-H82</strain>
        <tissue evidence="5">Testes</tissue>
    </source>
</reference>
<dbReference type="OrthoDB" id="45365at2759"/>
<dbReference type="AlphaFoldDB" id="C3ZHJ6"/>
<dbReference type="EMBL" id="GG666623">
    <property type="protein sequence ID" value="EEN47991.1"/>
    <property type="molecule type" value="Genomic_DNA"/>
</dbReference>
<dbReference type="Pfam" id="PF01344">
    <property type="entry name" value="Kelch_1"/>
    <property type="match status" value="1"/>
</dbReference>
<feature type="region of interest" description="Disordered" evidence="3">
    <location>
        <begin position="15"/>
        <end position="40"/>
    </location>
</feature>
<dbReference type="GeneID" id="118424870"/>
<accession>C3ZHJ6</accession>
<dbReference type="PANTHER" id="PTHR46375">
    <property type="entry name" value="KELCH REPEAT AND BTB DOMAIN-CONTAINING PROTEIN 13-RELATED"/>
    <property type="match status" value="1"/>
</dbReference>
<evidence type="ECO:0000313" key="7">
    <source>
        <dbReference type="RefSeq" id="XP_035689570.1"/>
    </source>
</evidence>
<dbReference type="InParanoid" id="C3ZHJ6"/>
<dbReference type="KEGG" id="bfo:118424870"/>
<proteinExistence type="predicted"/>
<evidence type="ECO:0000313" key="6">
    <source>
        <dbReference type="Proteomes" id="UP000001554"/>
    </source>
</evidence>
<reference evidence="7" key="3">
    <citation type="submission" date="2025-04" db="UniProtKB">
        <authorList>
            <consortium name="RefSeq"/>
        </authorList>
    </citation>
    <scope>IDENTIFICATION</scope>
    <source>
        <strain evidence="7">S238N-H82</strain>
        <tissue evidence="7">Testes</tissue>
    </source>
</reference>
<dbReference type="SMART" id="SM00225">
    <property type="entry name" value="BTB"/>
    <property type="match status" value="1"/>
</dbReference>
<dbReference type="RefSeq" id="XP_035689570.1">
    <property type="nucleotide sequence ID" value="XM_035833677.1"/>
</dbReference>
<dbReference type="Gene3D" id="3.30.710.10">
    <property type="entry name" value="Potassium Channel Kv1.1, Chain A"/>
    <property type="match status" value="1"/>
</dbReference>
<dbReference type="Proteomes" id="UP000001554">
    <property type="component" value="Chromosome 10"/>
</dbReference>
<organism>
    <name type="scientific">Branchiostoma floridae</name>
    <name type="common">Florida lancelet</name>
    <name type="synonym">Amphioxus</name>
    <dbReference type="NCBI Taxonomy" id="7739"/>
    <lineage>
        <taxon>Eukaryota</taxon>
        <taxon>Metazoa</taxon>
        <taxon>Chordata</taxon>
        <taxon>Cephalochordata</taxon>
        <taxon>Leptocardii</taxon>
        <taxon>Amphioxiformes</taxon>
        <taxon>Branchiostomatidae</taxon>
        <taxon>Branchiostoma</taxon>
    </lineage>
</organism>
<keyword evidence="6" id="KW-1185">Reference proteome</keyword>
<evidence type="ECO:0000259" key="4">
    <source>
        <dbReference type="PROSITE" id="PS50097"/>
    </source>
</evidence>
<gene>
    <name evidence="7" type="primary">LOC118424870</name>
    <name evidence="5" type="ORF">BRAFLDRAFT_79570</name>
</gene>
<evidence type="ECO:0000256" key="1">
    <source>
        <dbReference type="ARBA" id="ARBA00022441"/>
    </source>
</evidence>
<keyword evidence="1" id="KW-0880">Kelch repeat</keyword>
<evidence type="ECO:0000256" key="3">
    <source>
        <dbReference type="SAM" id="MobiDB-lite"/>
    </source>
</evidence>
<evidence type="ECO:0000313" key="5">
    <source>
        <dbReference type="EMBL" id="EEN47991.1"/>
    </source>
</evidence>
<dbReference type="InterPro" id="IPR006652">
    <property type="entry name" value="Kelch_1"/>
</dbReference>
<evidence type="ECO:0000256" key="2">
    <source>
        <dbReference type="ARBA" id="ARBA00022737"/>
    </source>
</evidence>
<dbReference type="eggNOG" id="KOG1072">
    <property type="taxonomic scope" value="Eukaryota"/>
</dbReference>
<dbReference type="SUPFAM" id="SSF54695">
    <property type="entry name" value="POZ domain"/>
    <property type="match status" value="1"/>
</dbReference>
<dbReference type="CDD" id="cd18186">
    <property type="entry name" value="BTB_POZ_ZBTB_KLHL-like"/>
    <property type="match status" value="1"/>
</dbReference>
<dbReference type="InterPro" id="IPR011333">
    <property type="entry name" value="SKP1/BTB/POZ_sf"/>
</dbReference>
<dbReference type="PANTHER" id="PTHR46375:SF4">
    <property type="entry name" value="KELCH-LIKE FAMILY, MEMBER 42"/>
    <property type="match status" value="1"/>
</dbReference>
<dbReference type="SUPFAM" id="SSF117281">
    <property type="entry name" value="Kelch motif"/>
    <property type="match status" value="1"/>
</dbReference>
<dbReference type="SMART" id="SM00612">
    <property type="entry name" value="Kelch"/>
    <property type="match status" value="1"/>
</dbReference>
<keyword evidence="2" id="KW-0677">Repeat</keyword>
<protein>
    <submittedName>
        <fullName evidence="7">Kelch repeat and BTB domain-containing protein 11-like</fullName>
    </submittedName>
</protein>
<dbReference type="PROSITE" id="PS50097">
    <property type="entry name" value="BTB"/>
    <property type="match status" value="1"/>
</dbReference>
<dbReference type="InterPro" id="IPR052392">
    <property type="entry name" value="Kelch-BTB_domain-containing"/>
</dbReference>
<name>C3ZHJ6_BRAFL</name>
<dbReference type="Gene3D" id="2.120.10.80">
    <property type="entry name" value="Kelch-type beta propeller"/>
    <property type="match status" value="1"/>
</dbReference>
<dbReference type="Pfam" id="PF00651">
    <property type="entry name" value="BTB"/>
    <property type="match status" value="1"/>
</dbReference>